<dbReference type="VEuPathDB" id="MicrosporidiaDB:VCUG_01486"/>
<feature type="chain" id="PRO_5003960013" description="Secreted protein" evidence="1">
    <location>
        <begin position="29"/>
        <end position="109"/>
    </location>
</feature>
<dbReference type="GeneID" id="19879364"/>
<gene>
    <name evidence="2" type="ORF">VCUG_01486</name>
</gene>
<dbReference type="RefSeq" id="XP_008074506.1">
    <property type="nucleotide sequence ID" value="XM_008076315.1"/>
</dbReference>
<dbReference type="Proteomes" id="UP000011081">
    <property type="component" value="Unassembled WGS sequence"/>
</dbReference>
<evidence type="ECO:0000256" key="1">
    <source>
        <dbReference type="SAM" id="SignalP"/>
    </source>
</evidence>
<keyword evidence="1" id="KW-0732">Signal</keyword>
<evidence type="ECO:0008006" key="4">
    <source>
        <dbReference type="Google" id="ProtNLM"/>
    </source>
</evidence>
<protein>
    <recommendedName>
        <fullName evidence="4">Secreted protein</fullName>
    </recommendedName>
</protein>
<dbReference type="AlphaFoldDB" id="L2GTP8"/>
<sequence>MHNMQDPVNGILVLLYSWWLTLRSIAGGSSFCACRGRIQRLHSKSFFHDRYQTRSKFLWHKHMKYHISTLKYSFILSLSTTISFKLHQFCLLALSAISKPYFPSVFKKF</sequence>
<dbReference type="EMBL" id="GL877426">
    <property type="protein sequence ID" value="ELA47041.1"/>
    <property type="molecule type" value="Genomic_DNA"/>
</dbReference>
<feature type="signal peptide" evidence="1">
    <location>
        <begin position="1"/>
        <end position="28"/>
    </location>
</feature>
<evidence type="ECO:0000313" key="2">
    <source>
        <dbReference type="EMBL" id="ELA47041.1"/>
    </source>
</evidence>
<reference evidence="3" key="1">
    <citation type="submission" date="2011-03" db="EMBL/GenBank/DDBJ databases">
        <title>The genome sequence of Vavraia culicis strain floridensis.</title>
        <authorList>
            <consortium name="The Broad Institute Genome Sequencing Platform"/>
            <person name="Cuomo C."/>
            <person name="Becnel J."/>
            <person name="Sanscrainte N."/>
            <person name="Young S.K."/>
            <person name="Zeng Q."/>
            <person name="Gargeya S."/>
            <person name="Fitzgerald M."/>
            <person name="Haas B."/>
            <person name="Abouelleil A."/>
            <person name="Alvarado L."/>
            <person name="Arachchi H.M."/>
            <person name="Berlin A."/>
            <person name="Chapman S.B."/>
            <person name="Gearin G."/>
            <person name="Goldberg J."/>
            <person name="Griggs A."/>
            <person name="Gujja S."/>
            <person name="Hansen M."/>
            <person name="Heiman D."/>
            <person name="Howarth C."/>
            <person name="Larimer J."/>
            <person name="Lui A."/>
            <person name="MacDonald P.J.P."/>
            <person name="McCowen C."/>
            <person name="Montmayeur A."/>
            <person name="Murphy C."/>
            <person name="Neiman D."/>
            <person name="Pearson M."/>
            <person name="Priest M."/>
            <person name="Roberts A."/>
            <person name="Saif S."/>
            <person name="Shea T."/>
            <person name="Sisk P."/>
            <person name="Stolte C."/>
            <person name="Sykes S."/>
            <person name="Wortman J."/>
            <person name="Nusbaum C."/>
            <person name="Birren B."/>
        </authorList>
    </citation>
    <scope>NUCLEOTIDE SEQUENCE [LARGE SCALE GENOMIC DNA]</scope>
    <source>
        <strain evidence="3">floridensis</strain>
    </source>
</reference>
<name>L2GTP8_VAVCU</name>
<dbReference type="InParanoid" id="L2GTP8"/>
<dbReference type="HOGENOM" id="CLU_2185952_0_0_1"/>
<keyword evidence="3" id="KW-1185">Reference proteome</keyword>
<accession>L2GTP8</accession>
<proteinExistence type="predicted"/>
<organism evidence="2 3">
    <name type="scientific">Vavraia culicis (isolate floridensis)</name>
    <name type="common">Microsporidian parasite</name>
    <dbReference type="NCBI Taxonomy" id="948595"/>
    <lineage>
        <taxon>Eukaryota</taxon>
        <taxon>Fungi</taxon>
        <taxon>Fungi incertae sedis</taxon>
        <taxon>Microsporidia</taxon>
        <taxon>Pleistophoridae</taxon>
        <taxon>Vavraia</taxon>
    </lineage>
</organism>
<evidence type="ECO:0000313" key="3">
    <source>
        <dbReference type="Proteomes" id="UP000011081"/>
    </source>
</evidence>